<dbReference type="EMBL" id="AAMLZP010000004">
    <property type="protein sequence ID" value="EDI7462130.1"/>
    <property type="molecule type" value="Genomic_DNA"/>
</dbReference>
<gene>
    <name evidence="1" type="ORF">CGA83_03665</name>
</gene>
<name>A0A5X7EJY7_SALET</name>
<comment type="caution">
    <text evidence="1">The sequence shown here is derived from an EMBL/GenBank/DDBJ whole genome shotgun (WGS) entry which is preliminary data.</text>
</comment>
<reference evidence="1" key="1">
    <citation type="submission" date="2018-07" db="EMBL/GenBank/DDBJ databases">
        <authorList>
            <person name="Ashton P.M."/>
            <person name="Dallman T."/>
            <person name="Nair S."/>
            <person name="De Pinna E."/>
            <person name="Peters T."/>
            <person name="Grant K."/>
        </authorList>
    </citation>
    <scope>NUCLEOTIDE SEQUENCE</scope>
    <source>
        <strain evidence="1">167025</strain>
    </source>
</reference>
<accession>A0A5X7EJY7</accession>
<organism evidence="1">
    <name type="scientific">Salmonella enterica subsp. enterica serovar Mbandaka</name>
    <dbReference type="NCBI Taxonomy" id="192954"/>
    <lineage>
        <taxon>Bacteria</taxon>
        <taxon>Pseudomonadati</taxon>
        <taxon>Pseudomonadota</taxon>
        <taxon>Gammaproteobacteria</taxon>
        <taxon>Enterobacterales</taxon>
        <taxon>Enterobacteriaceae</taxon>
        <taxon>Salmonella</taxon>
    </lineage>
</organism>
<evidence type="ECO:0000313" key="1">
    <source>
        <dbReference type="EMBL" id="EDI7462130.1"/>
    </source>
</evidence>
<proteinExistence type="predicted"/>
<sequence length="75" mass="8906">MIISIFRKIFRREPTPDLYSQLSSLVDEMRTYQADIERFHADIEASASHFEHILEPNNFISAEWVNGNLHVKHRH</sequence>
<dbReference type="AlphaFoldDB" id="A0A5X7EJY7"/>
<protein>
    <submittedName>
        <fullName evidence="1">Uncharacterized protein</fullName>
    </submittedName>
</protein>